<proteinExistence type="predicted"/>
<dbReference type="PROSITE" id="PS50110">
    <property type="entry name" value="RESPONSE_REGULATORY"/>
    <property type="match status" value="1"/>
</dbReference>
<name>A0A1I4SGP8_9BACT</name>
<evidence type="ECO:0000313" key="4">
    <source>
        <dbReference type="Proteomes" id="UP000199611"/>
    </source>
</evidence>
<dbReference type="OrthoDB" id="5454270at2"/>
<dbReference type="GO" id="GO:0000160">
    <property type="term" value="P:phosphorelay signal transduction system"/>
    <property type="evidence" value="ECO:0007669"/>
    <property type="project" value="InterPro"/>
</dbReference>
<keyword evidence="4" id="KW-1185">Reference proteome</keyword>
<dbReference type="InterPro" id="IPR011006">
    <property type="entry name" value="CheY-like_superfamily"/>
</dbReference>
<evidence type="ECO:0000313" key="3">
    <source>
        <dbReference type="EMBL" id="SFM63511.1"/>
    </source>
</evidence>
<protein>
    <submittedName>
        <fullName evidence="3">Response regulator receiver domain-containing protein</fullName>
    </submittedName>
</protein>
<comment type="caution">
    <text evidence="1">Lacks conserved residue(s) required for the propagation of feature annotation.</text>
</comment>
<accession>A0A1I4SGP8</accession>
<feature type="domain" description="Response regulatory" evidence="2">
    <location>
        <begin position="4"/>
        <end position="117"/>
    </location>
</feature>
<dbReference type="InterPro" id="IPR001789">
    <property type="entry name" value="Sig_transdc_resp-reg_receiver"/>
</dbReference>
<dbReference type="RefSeq" id="WP_093393866.1">
    <property type="nucleotide sequence ID" value="NZ_FOUU01000002.1"/>
</dbReference>
<dbReference type="Pfam" id="PF00072">
    <property type="entry name" value="Response_reg"/>
    <property type="match status" value="1"/>
</dbReference>
<dbReference type="AlphaFoldDB" id="A0A1I4SGP8"/>
<evidence type="ECO:0000256" key="1">
    <source>
        <dbReference type="PROSITE-ProRule" id="PRU00169"/>
    </source>
</evidence>
<dbReference type="SUPFAM" id="SSF52172">
    <property type="entry name" value="CheY-like"/>
    <property type="match status" value="1"/>
</dbReference>
<evidence type="ECO:0000259" key="2">
    <source>
        <dbReference type="PROSITE" id="PS50110"/>
    </source>
</evidence>
<dbReference type="EMBL" id="FOUU01000002">
    <property type="protein sequence ID" value="SFM63511.1"/>
    <property type="molecule type" value="Genomic_DNA"/>
</dbReference>
<reference evidence="3 4" key="1">
    <citation type="submission" date="2016-10" db="EMBL/GenBank/DDBJ databases">
        <authorList>
            <person name="de Groot N.N."/>
        </authorList>
    </citation>
    <scope>NUCLEOTIDE SEQUENCE [LARGE SCALE GENOMIC DNA]</scope>
    <source>
        <strain evidence="3 4">DSM 9990</strain>
    </source>
</reference>
<gene>
    <name evidence="3" type="ORF">SAMN05660836_00949</name>
</gene>
<dbReference type="Proteomes" id="UP000199611">
    <property type="component" value="Unassembled WGS sequence"/>
</dbReference>
<organism evidence="3 4">
    <name type="scientific">Thermodesulforhabdus norvegica</name>
    <dbReference type="NCBI Taxonomy" id="39841"/>
    <lineage>
        <taxon>Bacteria</taxon>
        <taxon>Pseudomonadati</taxon>
        <taxon>Thermodesulfobacteriota</taxon>
        <taxon>Syntrophobacteria</taxon>
        <taxon>Syntrophobacterales</taxon>
        <taxon>Thermodesulforhabdaceae</taxon>
        <taxon>Thermodesulforhabdus</taxon>
    </lineage>
</organism>
<dbReference type="SMART" id="SM00448">
    <property type="entry name" value="REC"/>
    <property type="match status" value="1"/>
</dbReference>
<sequence>MNPRVLIVDGDEDFRDRLAELLERRGYRVSTAGSVDEFLQDAGKEIDVIVAGQYVLNGHESNLFNALDHIEPPPEVILMLRSGSIRSAIAGMKKGVFDDIYVPFEISELEEKIRRAFNSRQKKALRFRGRSLKKRLENIFVAATFAEANVDLPEDQGKKPHK</sequence>
<dbReference type="Gene3D" id="3.40.50.2300">
    <property type="match status" value="1"/>
</dbReference>
<dbReference type="STRING" id="39841.SAMN05660836_00949"/>